<evidence type="ECO:0000313" key="2">
    <source>
        <dbReference type="EMBL" id="OGH61737.1"/>
    </source>
</evidence>
<evidence type="ECO:0000256" key="1">
    <source>
        <dbReference type="SAM" id="MobiDB-lite"/>
    </source>
</evidence>
<dbReference type="EMBL" id="MFPV01000036">
    <property type="protein sequence ID" value="OGH61737.1"/>
    <property type="molecule type" value="Genomic_DNA"/>
</dbReference>
<name>A0A1F6LQR4_9BACT</name>
<organism evidence="2 3">
    <name type="scientific">Candidatus Magasanikbacteria bacterium RIFCSPHIGHO2_01_FULL_50_8</name>
    <dbReference type="NCBI Taxonomy" id="1798674"/>
    <lineage>
        <taxon>Bacteria</taxon>
        <taxon>Candidatus Magasanikiibacteriota</taxon>
    </lineage>
</organism>
<proteinExistence type="predicted"/>
<gene>
    <name evidence="2" type="ORF">A2848_03435</name>
</gene>
<dbReference type="AlphaFoldDB" id="A0A1F6LQR4"/>
<dbReference type="Proteomes" id="UP000176329">
    <property type="component" value="Unassembled WGS sequence"/>
</dbReference>
<protein>
    <submittedName>
        <fullName evidence="2">Uncharacterized protein</fullName>
    </submittedName>
</protein>
<sequence length="315" mass="33447">MNEAQTFSGEVPKPTAVETVQQAPPPAFEAPDSKAEIPHHIDAGVTPDQIASATARIAAARETLLADPQDRENMIKHLQAKIEEKKAAGLSAGAYERSLAKLMGTAPVAANENKNMTENVAPPGNSLEDLQNSRSQLEQRAAQLMNGVFSPMVDGELSWGSKLVAGAESRVRQAKVGESAGTEVPVREAELQQALGKYTEVLKAYIAKREASGTGARSAEAVAAQEKAVNASRVEAATPRSARLTELMSKDPFDVTIEYMTALKSMGGAVPSQLEMLKADVESGKRMGLSEKDMQPRYAAFLEAADSSGDKKLAA</sequence>
<comment type="caution">
    <text evidence="2">The sequence shown here is derived from an EMBL/GenBank/DDBJ whole genome shotgun (WGS) entry which is preliminary data.</text>
</comment>
<reference evidence="2 3" key="1">
    <citation type="journal article" date="2016" name="Nat. Commun.">
        <title>Thousands of microbial genomes shed light on interconnected biogeochemical processes in an aquifer system.</title>
        <authorList>
            <person name="Anantharaman K."/>
            <person name="Brown C.T."/>
            <person name="Hug L.A."/>
            <person name="Sharon I."/>
            <person name="Castelle C.J."/>
            <person name="Probst A.J."/>
            <person name="Thomas B.C."/>
            <person name="Singh A."/>
            <person name="Wilkins M.J."/>
            <person name="Karaoz U."/>
            <person name="Brodie E.L."/>
            <person name="Williams K.H."/>
            <person name="Hubbard S.S."/>
            <person name="Banfield J.F."/>
        </authorList>
    </citation>
    <scope>NUCLEOTIDE SEQUENCE [LARGE SCALE GENOMIC DNA]</scope>
</reference>
<evidence type="ECO:0000313" key="3">
    <source>
        <dbReference type="Proteomes" id="UP000176329"/>
    </source>
</evidence>
<feature type="region of interest" description="Disordered" evidence="1">
    <location>
        <begin position="1"/>
        <end position="37"/>
    </location>
</feature>
<accession>A0A1F6LQR4</accession>